<dbReference type="PANTHER" id="PTHR12526">
    <property type="entry name" value="GLYCOSYLTRANSFERASE"/>
    <property type="match status" value="1"/>
</dbReference>
<proteinExistence type="predicted"/>
<dbReference type="Pfam" id="PF13439">
    <property type="entry name" value="Glyco_transf_4"/>
    <property type="match status" value="1"/>
</dbReference>
<organism evidence="3 4">
    <name type="scientific">Clostridium polyendosporum</name>
    <dbReference type="NCBI Taxonomy" id="69208"/>
    <lineage>
        <taxon>Bacteria</taxon>
        <taxon>Bacillati</taxon>
        <taxon>Bacillota</taxon>
        <taxon>Clostridia</taxon>
        <taxon>Eubacteriales</taxon>
        <taxon>Clostridiaceae</taxon>
        <taxon>Clostridium</taxon>
    </lineage>
</organism>
<evidence type="ECO:0000259" key="2">
    <source>
        <dbReference type="Pfam" id="PF13439"/>
    </source>
</evidence>
<feature type="domain" description="Glycosyl transferase family 1" evidence="1">
    <location>
        <begin position="220"/>
        <end position="376"/>
    </location>
</feature>
<dbReference type="Pfam" id="PF00534">
    <property type="entry name" value="Glycos_transf_1"/>
    <property type="match status" value="1"/>
</dbReference>
<dbReference type="SUPFAM" id="SSF53756">
    <property type="entry name" value="UDP-Glycosyltransferase/glycogen phosphorylase"/>
    <property type="match status" value="1"/>
</dbReference>
<name>A0A919VK80_9CLOT</name>
<dbReference type="PANTHER" id="PTHR12526:SF637">
    <property type="entry name" value="GLYCOSYLTRANSFERASE EPSF-RELATED"/>
    <property type="match status" value="1"/>
</dbReference>
<comment type="caution">
    <text evidence="3">The sequence shown here is derived from an EMBL/GenBank/DDBJ whole genome shotgun (WGS) entry which is preliminary data.</text>
</comment>
<dbReference type="GO" id="GO:0016757">
    <property type="term" value="F:glycosyltransferase activity"/>
    <property type="evidence" value="ECO:0007669"/>
    <property type="project" value="InterPro"/>
</dbReference>
<protein>
    <submittedName>
        <fullName evidence="3">Glycosyl transferase</fullName>
    </submittedName>
</protein>
<evidence type="ECO:0000259" key="1">
    <source>
        <dbReference type="Pfam" id="PF00534"/>
    </source>
</evidence>
<keyword evidence="4" id="KW-1185">Reference proteome</keyword>
<sequence>MKILQVNTRYIGGGGAASIANSLHEYINKNTEHESIFLYGRGEHGDENSIRIGKNIDTYLSALMNRALGKPYNLYFNNKIEEYIKNFDVIHFHNLHGYYINYEKLLKLVVKYDKPIIWTLHDQWTFTGGCAFPGKCNKWRDKCFSCEQKQLYPKRYIDRSKSTWGSKRNILNLLNKEKTIFISPSQWLADEFKKSYLKDYRINVIPNGIDNNSNLQIDKVEQRKMLGIPIDKKIVLFVAADPNDGRKGIEYLFDVITDFSEDIIFISVGKEIKDINYKNLIQLGYIRHKEKINSIYAIADVFLSTAIEDNFPTTILEAMSNRLPIVAFDVGGVREQIGEMCGVMINKGNSNMLKNEIIKLLKNDAKIEELSINSYKKYSSNYTLECFAEKYVNCYTELI</sequence>
<feature type="domain" description="Glycosyltransferase subfamily 4-like N-terminal" evidence="2">
    <location>
        <begin position="14"/>
        <end position="210"/>
    </location>
</feature>
<evidence type="ECO:0000313" key="3">
    <source>
        <dbReference type="EMBL" id="GIM27378.1"/>
    </source>
</evidence>
<dbReference type="InterPro" id="IPR001296">
    <property type="entry name" value="Glyco_trans_1"/>
</dbReference>
<evidence type="ECO:0000313" key="4">
    <source>
        <dbReference type="Proteomes" id="UP000679179"/>
    </source>
</evidence>
<dbReference type="RefSeq" id="WP_212902143.1">
    <property type="nucleotide sequence ID" value="NZ_BOPZ01000001.1"/>
</dbReference>
<dbReference type="EMBL" id="BOPZ01000001">
    <property type="protein sequence ID" value="GIM27378.1"/>
    <property type="molecule type" value="Genomic_DNA"/>
</dbReference>
<keyword evidence="3" id="KW-0808">Transferase</keyword>
<dbReference type="Proteomes" id="UP000679179">
    <property type="component" value="Unassembled WGS sequence"/>
</dbReference>
<dbReference type="AlphaFoldDB" id="A0A919VK80"/>
<gene>
    <name evidence="3" type="ORF">CPJCM30710_00440</name>
</gene>
<accession>A0A919VK80</accession>
<dbReference type="Gene3D" id="3.40.50.2000">
    <property type="entry name" value="Glycogen Phosphorylase B"/>
    <property type="match status" value="2"/>
</dbReference>
<reference evidence="3" key="1">
    <citation type="submission" date="2021-03" db="EMBL/GenBank/DDBJ databases">
        <title>Taxonomic study of Clostridium polyendosporum from meadow-gley soil under rice.</title>
        <authorList>
            <person name="Kobayashi H."/>
            <person name="Tanizawa Y."/>
            <person name="Yagura M."/>
        </authorList>
    </citation>
    <scope>NUCLEOTIDE SEQUENCE</scope>
    <source>
        <strain evidence="3">JCM 30710</strain>
    </source>
</reference>
<dbReference type="InterPro" id="IPR028098">
    <property type="entry name" value="Glyco_trans_4-like_N"/>
</dbReference>